<evidence type="ECO:0000313" key="13">
    <source>
        <dbReference type="EMBL" id="NYT86297.1"/>
    </source>
</evidence>
<dbReference type="PRINTS" id="PR01045">
    <property type="entry name" value="TRNASYNTHGB"/>
</dbReference>
<comment type="similarity">
    <text evidence="2 11">Belongs to the class-II aminoacyl-tRNA synthetase family.</text>
</comment>
<dbReference type="HAMAP" id="MF_00255">
    <property type="entry name" value="Gly_tRNA_synth_beta"/>
    <property type="match status" value="1"/>
</dbReference>
<evidence type="ECO:0000256" key="4">
    <source>
        <dbReference type="ARBA" id="ARBA00022490"/>
    </source>
</evidence>
<dbReference type="GO" id="GO:0005829">
    <property type="term" value="C:cytosol"/>
    <property type="evidence" value="ECO:0007669"/>
    <property type="project" value="TreeGrafter"/>
</dbReference>
<dbReference type="EMBL" id="JACCEV010000003">
    <property type="protein sequence ID" value="NYT86297.1"/>
    <property type="molecule type" value="Genomic_DNA"/>
</dbReference>
<dbReference type="OrthoDB" id="9775440at2"/>
<name>A0A853GVY4_9BURK</name>
<dbReference type="Gene3D" id="1.10.730.10">
    <property type="entry name" value="Isoleucyl-tRNA Synthetase, Domain 1"/>
    <property type="match status" value="1"/>
</dbReference>
<dbReference type="PANTHER" id="PTHR30075:SF2">
    <property type="entry name" value="GLYCINE--TRNA LIGASE, CHLOROPLASTIC_MITOCHONDRIAL 2"/>
    <property type="match status" value="1"/>
</dbReference>
<dbReference type="RefSeq" id="WP_130040385.1">
    <property type="nucleotide sequence ID" value="NZ_JACCEV010000003.1"/>
</dbReference>
<evidence type="ECO:0000256" key="7">
    <source>
        <dbReference type="ARBA" id="ARBA00022840"/>
    </source>
</evidence>
<dbReference type="GO" id="GO:0004814">
    <property type="term" value="F:arginine-tRNA ligase activity"/>
    <property type="evidence" value="ECO:0007669"/>
    <property type="project" value="InterPro"/>
</dbReference>
<dbReference type="NCBIfam" id="TIGR00211">
    <property type="entry name" value="glyS"/>
    <property type="match status" value="1"/>
</dbReference>
<evidence type="ECO:0000256" key="11">
    <source>
        <dbReference type="HAMAP-Rule" id="MF_00255"/>
    </source>
</evidence>
<dbReference type="InterPro" id="IPR006194">
    <property type="entry name" value="Gly-tRNA-synth_heterodimer"/>
</dbReference>
<keyword evidence="9 11" id="KW-0030">Aminoacyl-tRNA synthetase</keyword>
<reference evidence="13 14" key="1">
    <citation type="submission" date="2020-07" db="EMBL/GenBank/DDBJ databases">
        <title>Taxonomic revisions and descriptions of new bacterial species based on genomic comparisons in the high-G+C-content subgroup of the family Alcaligenaceae.</title>
        <authorList>
            <person name="Szabo A."/>
            <person name="Felfoldi T."/>
        </authorList>
    </citation>
    <scope>NUCLEOTIDE SEQUENCE [LARGE SCALE GENOMIC DNA]</scope>
    <source>
        <strain evidence="13 14">DSM 25667</strain>
    </source>
</reference>
<keyword evidence="4 11" id="KW-0963">Cytoplasm</keyword>
<evidence type="ECO:0000256" key="10">
    <source>
        <dbReference type="ARBA" id="ARBA00047937"/>
    </source>
</evidence>
<comment type="subcellular location">
    <subcellularLocation>
        <location evidence="1 11">Cytoplasm</location>
    </subcellularLocation>
</comment>
<dbReference type="Proteomes" id="UP000554144">
    <property type="component" value="Unassembled WGS sequence"/>
</dbReference>
<keyword evidence="5 11" id="KW-0436">Ligase</keyword>
<comment type="catalytic activity">
    <reaction evidence="10 11">
        <text>tRNA(Gly) + glycine + ATP = glycyl-tRNA(Gly) + AMP + diphosphate</text>
        <dbReference type="Rhea" id="RHEA:16013"/>
        <dbReference type="Rhea" id="RHEA-COMP:9664"/>
        <dbReference type="Rhea" id="RHEA-COMP:9683"/>
        <dbReference type="ChEBI" id="CHEBI:30616"/>
        <dbReference type="ChEBI" id="CHEBI:33019"/>
        <dbReference type="ChEBI" id="CHEBI:57305"/>
        <dbReference type="ChEBI" id="CHEBI:78442"/>
        <dbReference type="ChEBI" id="CHEBI:78522"/>
        <dbReference type="ChEBI" id="CHEBI:456215"/>
        <dbReference type="EC" id="6.1.1.14"/>
    </reaction>
</comment>
<keyword evidence="14" id="KW-1185">Reference proteome</keyword>
<dbReference type="GO" id="GO:0006420">
    <property type="term" value="P:arginyl-tRNA aminoacylation"/>
    <property type="evidence" value="ECO:0007669"/>
    <property type="project" value="InterPro"/>
</dbReference>
<evidence type="ECO:0000256" key="8">
    <source>
        <dbReference type="ARBA" id="ARBA00022917"/>
    </source>
</evidence>
<evidence type="ECO:0000256" key="2">
    <source>
        <dbReference type="ARBA" id="ARBA00008226"/>
    </source>
</evidence>
<protein>
    <recommendedName>
        <fullName evidence="11">Glycine--tRNA ligase beta subunit</fullName>
        <ecNumber evidence="11">6.1.1.14</ecNumber>
    </recommendedName>
    <alternativeName>
        <fullName evidence="11">Glycyl-tRNA synthetase beta subunit</fullName>
        <shortName evidence="11">GlyRS</shortName>
    </alternativeName>
</protein>
<dbReference type="GO" id="GO:0006426">
    <property type="term" value="P:glycyl-tRNA aminoacylation"/>
    <property type="evidence" value="ECO:0007669"/>
    <property type="project" value="UniProtKB-UniRule"/>
</dbReference>
<comment type="subunit">
    <text evidence="3 11">Tetramer of two alpha and two beta subunits.</text>
</comment>
<dbReference type="EC" id="6.1.1.14" evidence="11"/>
<dbReference type="Pfam" id="PF05746">
    <property type="entry name" value="DALR_1"/>
    <property type="match status" value="1"/>
</dbReference>
<evidence type="ECO:0000259" key="12">
    <source>
        <dbReference type="Pfam" id="PF05746"/>
    </source>
</evidence>
<evidence type="ECO:0000256" key="1">
    <source>
        <dbReference type="ARBA" id="ARBA00004496"/>
    </source>
</evidence>
<keyword evidence="6 11" id="KW-0547">Nucleotide-binding</keyword>
<sequence length="716" mass="78298">MTNVSPAAYRPLLIELLTEELPPKVLQKLGHAFAEGIRKILDQQHLLAEDCAVTDFSTPRRLAVRLSAVLGQAPEQRYIEKLMPAKIGLTENNEITPALAKKLASKNLEHLTAADLTHGSDGKQDYLYAEGVSSGAQLEPALQEALDHAIAHLPIPKVMRYQLADGSSSVKFVRPAHQLVALWGDQVIDIQALGLKSGRKTLGHRFMSAQDIELTDPTTYEQQMLDEGKVIASFTDRRALISRQLHGQAQALGTTIGTGSEVEALLDEVTALVEHPTVYVGEFEQQFLSVPPECLILTMRLNQKYFPLFEPDTGKLTHRFLIVSNMQIDDPSNIIEGNQRVVRPRLADAQFFFETDLKTPLADRVVSLASSVYHNKLGTQLNRVERVRKLARHIAEQLGADITHAGRASLLAKADLNSNMVGEFPELQGIMGAYYAAADGEADDVVLAIRNQYRIRLDTPVESTTLTSAIVFMAERIETLLGIWGIGLVPTGERDPYGLRRAALGLISAYEQLLAGGYLGISDTATLNLHGLLSHAAETFELGVIAPGTIDEVQTFIYERSRNLLSHDFDRHVIDAVLALKPALHQVQTRSAACAAFALRPEAASLSAANKRIANLLKKADTAPADLDYSLLSEPAEKALADIIATLEPQAQAQFAQGDFSGSMATMAQARDAVDAFFNNVMVMADDPAIRSNRLALLNDLHRNMNQVADISRLAQ</sequence>
<feature type="domain" description="DALR anticodon binding" evidence="12">
    <location>
        <begin position="608"/>
        <end position="706"/>
    </location>
</feature>
<dbReference type="PROSITE" id="PS50861">
    <property type="entry name" value="AA_TRNA_LIGASE_II_GLYAB"/>
    <property type="match status" value="1"/>
</dbReference>
<dbReference type="GO" id="GO:0005524">
    <property type="term" value="F:ATP binding"/>
    <property type="evidence" value="ECO:0007669"/>
    <property type="project" value="UniProtKB-UniRule"/>
</dbReference>
<gene>
    <name evidence="11" type="primary">glyS</name>
    <name evidence="13" type="ORF">H0A62_11835</name>
</gene>
<organism evidence="13 14">
    <name type="scientific">Pollutimonas harenae</name>
    <dbReference type="NCBI Taxonomy" id="657015"/>
    <lineage>
        <taxon>Bacteria</taxon>
        <taxon>Pseudomonadati</taxon>
        <taxon>Pseudomonadota</taxon>
        <taxon>Betaproteobacteria</taxon>
        <taxon>Burkholderiales</taxon>
        <taxon>Alcaligenaceae</taxon>
        <taxon>Pollutimonas</taxon>
    </lineage>
</organism>
<dbReference type="Pfam" id="PF02092">
    <property type="entry name" value="tRNA_synt_2f"/>
    <property type="match status" value="1"/>
</dbReference>
<dbReference type="PANTHER" id="PTHR30075">
    <property type="entry name" value="GLYCYL-TRNA SYNTHETASE"/>
    <property type="match status" value="1"/>
</dbReference>
<dbReference type="GO" id="GO:0004820">
    <property type="term" value="F:glycine-tRNA ligase activity"/>
    <property type="evidence" value="ECO:0007669"/>
    <property type="project" value="UniProtKB-UniRule"/>
</dbReference>
<evidence type="ECO:0000313" key="14">
    <source>
        <dbReference type="Proteomes" id="UP000554144"/>
    </source>
</evidence>
<dbReference type="AlphaFoldDB" id="A0A853GVY4"/>
<evidence type="ECO:0000256" key="3">
    <source>
        <dbReference type="ARBA" id="ARBA00011209"/>
    </source>
</evidence>
<evidence type="ECO:0000256" key="9">
    <source>
        <dbReference type="ARBA" id="ARBA00023146"/>
    </source>
</evidence>
<evidence type="ECO:0000256" key="6">
    <source>
        <dbReference type="ARBA" id="ARBA00022741"/>
    </source>
</evidence>
<accession>A0A853GVY4</accession>
<keyword evidence="7 11" id="KW-0067">ATP-binding</keyword>
<dbReference type="InterPro" id="IPR008909">
    <property type="entry name" value="DALR_anticod-bd"/>
</dbReference>
<dbReference type="SUPFAM" id="SSF109604">
    <property type="entry name" value="HD-domain/PDEase-like"/>
    <property type="match status" value="1"/>
</dbReference>
<proteinExistence type="inferred from homology"/>
<keyword evidence="8 11" id="KW-0648">Protein biosynthesis</keyword>
<dbReference type="InterPro" id="IPR015944">
    <property type="entry name" value="Gly-tRNA-synth_bsu"/>
</dbReference>
<comment type="caution">
    <text evidence="13">The sequence shown here is derived from an EMBL/GenBank/DDBJ whole genome shotgun (WGS) entry which is preliminary data.</text>
</comment>
<evidence type="ECO:0000256" key="5">
    <source>
        <dbReference type="ARBA" id="ARBA00022598"/>
    </source>
</evidence>